<feature type="transmembrane region" description="Helical" evidence="7">
    <location>
        <begin position="142"/>
        <end position="167"/>
    </location>
</feature>
<keyword evidence="6 7" id="KW-0472">Membrane</keyword>
<comment type="caution">
    <text evidence="9">The sequence shown here is derived from an EMBL/GenBank/DDBJ whole genome shotgun (WGS) entry which is preliminary data.</text>
</comment>
<feature type="transmembrane region" description="Helical" evidence="7">
    <location>
        <begin position="99"/>
        <end position="121"/>
    </location>
</feature>
<evidence type="ECO:0000256" key="7">
    <source>
        <dbReference type="SAM" id="Phobius"/>
    </source>
</evidence>
<name>X1FJ73_9ZZZZ</name>
<reference evidence="9" key="1">
    <citation type="journal article" date="2014" name="Front. Microbiol.">
        <title>High frequency of phylogenetically diverse reductive dehalogenase-homologous genes in deep subseafloor sedimentary metagenomes.</title>
        <authorList>
            <person name="Kawai M."/>
            <person name="Futagami T."/>
            <person name="Toyoda A."/>
            <person name="Takaki Y."/>
            <person name="Nishi S."/>
            <person name="Hori S."/>
            <person name="Arai W."/>
            <person name="Tsubouchi T."/>
            <person name="Morono Y."/>
            <person name="Uchiyama I."/>
            <person name="Ito T."/>
            <person name="Fujiyama A."/>
            <person name="Inagaki F."/>
            <person name="Takami H."/>
        </authorList>
    </citation>
    <scope>NUCLEOTIDE SEQUENCE</scope>
    <source>
        <strain evidence="9">Expedition CK06-06</strain>
    </source>
</reference>
<protein>
    <recommendedName>
        <fullName evidence="8">ABC transmembrane type-1 domain-containing protein</fullName>
    </recommendedName>
</protein>
<dbReference type="GO" id="GO:0005886">
    <property type="term" value="C:plasma membrane"/>
    <property type="evidence" value="ECO:0007669"/>
    <property type="project" value="UniProtKB-SubCell"/>
</dbReference>
<feature type="non-terminal residue" evidence="9">
    <location>
        <position position="1"/>
    </location>
</feature>
<dbReference type="PANTHER" id="PTHR32243">
    <property type="entry name" value="MALTOSE TRANSPORT SYSTEM PERMEASE-RELATED"/>
    <property type="match status" value="1"/>
</dbReference>
<dbReference type="GO" id="GO:0055085">
    <property type="term" value="P:transmembrane transport"/>
    <property type="evidence" value="ECO:0007669"/>
    <property type="project" value="InterPro"/>
</dbReference>
<dbReference type="Gene3D" id="1.10.3720.10">
    <property type="entry name" value="MetI-like"/>
    <property type="match status" value="1"/>
</dbReference>
<feature type="transmembrane region" description="Helical" evidence="7">
    <location>
        <begin position="199"/>
        <end position="220"/>
    </location>
</feature>
<feature type="transmembrane region" description="Helical" evidence="7">
    <location>
        <begin position="66"/>
        <end position="87"/>
    </location>
</feature>
<dbReference type="CDD" id="cd06261">
    <property type="entry name" value="TM_PBP2"/>
    <property type="match status" value="1"/>
</dbReference>
<dbReference type="AlphaFoldDB" id="X1FJ73"/>
<keyword evidence="3" id="KW-1003">Cell membrane</keyword>
<dbReference type="Pfam" id="PF00528">
    <property type="entry name" value="BPD_transp_1"/>
    <property type="match status" value="1"/>
</dbReference>
<organism evidence="9">
    <name type="scientific">marine sediment metagenome</name>
    <dbReference type="NCBI Taxonomy" id="412755"/>
    <lineage>
        <taxon>unclassified sequences</taxon>
        <taxon>metagenomes</taxon>
        <taxon>ecological metagenomes</taxon>
    </lineage>
</organism>
<keyword evidence="4 7" id="KW-0812">Transmembrane</keyword>
<evidence type="ECO:0000256" key="3">
    <source>
        <dbReference type="ARBA" id="ARBA00022475"/>
    </source>
</evidence>
<dbReference type="InterPro" id="IPR050901">
    <property type="entry name" value="BP-dep_ABC_trans_perm"/>
</dbReference>
<accession>X1FJ73</accession>
<feature type="transmembrane region" description="Helical" evidence="7">
    <location>
        <begin position="32"/>
        <end position="54"/>
    </location>
</feature>
<proteinExistence type="predicted"/>
<gene>
    <name evidence="9" type="ORF">S03H2_19816</name>
</gene>
<dbReference type="PROSITE" id="PS50928">
    <property type="entry name" value="ABC_TM1"/>
    <property type="match status" value="1"/>
</dbReference>
<dbReference type="EMBL" id="BARU01010385">
    <property type="protein sequence ID" value="GAH32560.1"/>
    <property type="molecule type" value="Genomic_DNA"/>
</dbReference>
<evidence type="ECO:0000256" key="6">
    <source>
        <dbReference type="ARBA" id="ARBA00023136"/>
    </source>
</evidence>
<feature type="domain" description="ABC transmembrane type-1" evidence="8">
    <location>
        <begin position="28"/>
        <end position="220"/>
    </location>
</feature>
<evidence type="ECO:0000259" key="8">
    <source>
        <dbReference type="PROSITE" id="PS50928"/>
    </source>
</evidence>
<dbReference type="PANTHER" id="PTHR32243:SF52">
    <property type="entry name" value="ABC TRANSPORTER PERMEASE PROTEIN"/>
    <property type="match status" value="1"/>
</dbReference>
<evidence type="ECO:0000313" key="9">
    <source>
        <dbReference type="EMBL" id="GAH32560.1"/>
    </source>
</evidence>
<evidence type="ECO:0000256" key="4">
    <source>
        <dbReference type="ARBA" id="ARBA00022692"/>
    </source>
</evidence>
<keyword evidence="5 7" id="KW-1133">Transmembrane helix</keyword>
<evidence type="ECO:0000256" key="5">
    <source>
        <dbReference type="ARBA" id="ARBA00022989"/>
    </source>
</evidence>
<evidence type="ECO:0000256" key="2">
    <source>
        <dbReference type="ARBA" id="ARBA00022448"/>
    </source>
</evidence>
<evidence type="ECO:0000256" key="1">
    <source>
        <dbReference type="ARBA" id="ARBA00004651"/>
    </source>
</evidence>
<dbReference type="InterPro" id="IPR000515">
    <property type="entry name" value="MetI-like"/>
</dbReference>
<keyword evidence="2" id="KW-0813">Transport</keyword>
<dbReference type="InterPro" id="IPR035906">
    <property type="entry name" value="MetI-like_sf"/>
</dbReference>
<comment type="subcellular location">
    <subcellularLocation>
        <location evidence="1">Cell membrane</location>
        <topology evidence="1">Multi-pass membrane protein</topology>
    </subcellularLocation>
</comment>
<sequence>IPFFQFKPTLQNWINEINFRGREIWNGIKNSIIVSISASLLAIFLGTMAGYALARFNFQKMKNKDIAVFFLSQRILPPVVMVIPFFLIMKSLKLLDTRLALILINTVFSLPFAVLIMRSIFKELPAELEEAALVDGCSRYSAFLRVLLPLAIPGLVATGMICFAFTWNEFLFALVLTYKKAVTMPIVIAGTAHTRGVDFWYVATRSLFAIIPPTVIAIALQKFIVRGLTFGAVKG</sequence>
<dbReference type="SUPFAM" id="SSF161098">
    <property type="entry name" value="MetI-like"/>
    <property type="match status" value="1"/>
</dbReference>